<dbReference type="EMBL" id="RRYP01004648">
    <property type="protein sequence ID" value="TNV82698.1"/>
    <property type="molecule type" value="Genomic_DNA"/>
</dbReference>
<feature type="compositionally biased region" description="Polar residues" evidence="1">
    <location>
        <begin position="613"/>
        <end position="631"/>
    </location>
</feature>
<evidence type="ECO:0000256" key="1">
    <source>
        <dbReference type="SAM" id="MobiDB-lite"/>
    </source>
</evidence>
<feature type="region of interest" description="Disordered" evidence="1">
    <location>
        <begin position="599"/>
        <end position="667"/>
    </location>
</feature>
<evidence type="ECO:0000313" key="3">
    <source>
        <dbReference type="Proteomes" id="UP000785679"/>
    </source>
</evidence>
<evidence type="ECO:0000313" key="2">
    <source>
        <dbReference type="EMBL" id="TNV82698.1"/>
    </source>
</evidence>
<organism evidence="2 3">
    <name type="scientific">Halteria grandinella</name>
    <dbReference type="NCBI Taxonomy" id="5974"/>
    <lineage>
        <taxon>Eukaryota</taxon>
        <taxon>Sar</taxon>
        <taxon>Alveolata</taxon>
        <taxon>Ciliophora</taxon>
        <taxon>Intramacronucleata</taxon>
        <taxon>Spirotrichea</taxon>
        <taxon>Stichotrichia</taxon>
        <taxon>Sporadotrichida</taxon>
        <taxon>Halteriidae</taxon>
        <taxon>Halteria</taxon>
    </lineage>
</organism>
<feature type="compositionally biased region" description="Basic and acidic residues" evidence="1">
    <location>
        <begin position="634"/>
        <end position="646"/>
    </location>
</feature>
<feature type="compositionally biased region" description="Polar residues" evidence="1">
    <location>
        <begin position="265"/>
        <end position="275"/>
    </location>
</feature>
<protein>
    <submittedName>
        <fullName evidence="2">Uncharacterized protein</fullName>
    </submittedName>
</protein>
<dbReference type="Proteomes" id="UP000785679">
    <property type="component" value="Unassembled WGS sequence"/>
</dbReference>
<feature type="compositionally biased region" description="Basic residues" evidence="1">
    <location>
        <begin position="647"/>
        <end position="658"/>
    </location>
</feature>
<accession>A0A8J8T632</accession>
<keyword evidence="3" id="KW-1185">Reference proteome</keyword>
<comment type="caution">
    <text evidence="2">The sequence shown here is derived from an EMBL/GenBank/DDBJ whole genome shotgun (WGS) entry which is preliminary data.</text>
</comment>
<feature type="region of interest" description="Disordered" evidence="1">
    <location>
        <begin position="504"/>
        <end position="580"/>
    </location>
</feature>
<name>A0A8J8T632_HALGN</name>
<dbReference type="AlphaFoldDB" id="A0A8J8T632"/>
<feature type="compositionally biased region" description="Polar residues" evidence="1">
    <location>
        <begin position="520"/>
        <end position="541"/>
    </location>
</feature>
<feature type="compositionally biased region" description="Polar residues" evidence="1">
    <location>
        <begin position="300"/>
        <end position="311"/>
    </location>
</feature>
<feature type="region of interest" description="Disordered" evidence="1">
    <location>
        <begin position="247"/>
        <end position="311"/>
    </location>
</feature>
<feature type="compositionally biased region" description="Basic and acidic residues" evidence="1">
    <location>
        <begin position="279"/>
        <end position="299"/>
    </location>
</feature>
<feature type="compositionally biased region" description="Low complexity" evidence="1">
    <location>
        <begin position="599"/>
        <end position="612"/>
    </location>
</feature>
<feature type="compositionally biased region" description="Basic and acidic residues" evidence="1">
    <location>
        <begin position="250"/>
        <end position="261"/>
    </location>
</feature>
<reference evidence="2" key="1">
    <citation type="submission" date="2019-06" db="EMBL/GenBank/DDBJ databases">
        <authorList>
            <person name="Zheng W."/>
        </authorList>
    </citation>
    <scope>NUCLEOTIDE SEQUENCE</scope>
    <source>
        <strain evidence="2">QDHG01</strain>
    </source>
</reference>
<gene>
    <name evidence="2" type="ORF">FGO68_gene10971</name>
</gene>
<proteinExistence type="predicted"/>
<sequence length="681" mass="77533">MGNPKKQATYEHSDSNIQGEISAVIRQSGAANSELSNKNDQYHQTYSLQGQSNVTDVTAADRVANNKSTPTAKSQRKLTQFYYKLKNLNDKIQLFTQLFYNKAPKYEQVMREKMLRQKLIAQHQEKLRQLREKEKEGAFSSTAQQQQILLLETLKMVNANAGGSVERNKKKKIRTLQQLTLPVGNQGSALNKRVSFNDEDSSVIDIKFNPSQSNQDEAHQNENIEEETNYLEKKQSKDLFQTLKSKRLARSKENQSSHKDLLSISPRSRIQQLLRTSRKIQEKPGSEEEASPRYQERQQDNSVSPKTSLSQLKKSMLPFVTGRFKHSHHISNNPSISQAKELVGGQSPSRKNLYFQHTMTDDQDNGTFFSSLNPPKFITSRNLNAMYHSQTATFANRVSFQFSKEHQHIQDSSSQLSALAPSSTMQRVKISDLLKQEKQADPLSLRRNFTSLNHKLANTQHLDSIDESQRKHFVQVAAKSSRDTTGLRQQRSLGRQRNLRLAIDFSDSTPKQKRQESTLEETNVLDSINENGAKSKSQENIGQLRRRRSKRKQMKLSSAGQDGEVVVDTQESLKPDDDANSDLVKIKSTIGIFENTQPSLQASDQQQASQSPEFATTQNDGIINIVRTSQIGDDEQKSLEKGEEGRKKKKRKKSRKTREKTVESQTFDGQIKRACDLYKQQ</sequence>
<feature type="compositionally biased region" description="Basic residues" evidence="1">
    <location>
        <begin position="544"/>
        <end position="554"/>
    </location>
</feature>